<protein>
    <recommendedName>
        <fullName evidence="3">Secreted protein</fullName>
    </recommendedName>
</protein>
<feature type="chain" id="PRO_5004522301" description="Secreted protein" evidence="1">
    <location>
        <begin position="18"/>
        <end position="69"/>
    </location>
</feature>
<reference evidence="2" key="1">
    <citation type="journal article" date="2013" name="BMC Genomics">
        <title>Unscrambling butterfly oogenesis.</title>
        <authorList>
            <person name="Carter J.M."/>
            <person name="Baker S.C."/>
            <person name="Pink R."/>
            <person name="Carter D.R."/>
            <person name="Collins A."/>
            <person name="Tomlin J."/>
            <person name="Gibbs M."/>
            <person name="Breuker C.J."/>
        </authorList>
    </citation>
    <scope>NUCLEOTIDE SEQUENCE</scope>
    <source>
        <tissue evidence="2">Ovary</tissue>
    </source>
</reference>
<feature type="non-terminal residue" evidence="2">
    <location>
        <position position="1"/>
    </location>
</feature>
<name>S4NYV6_9NEOP</name>
<feature type="non-terminal residue" evidence="2">
    <location>
        <position position="69"/>
    </location>
</feature>
<sequence length="69" mass="8205">FKKSFVLIYLLFNFTYASLKTKVTALFQSHHKNFTMALQFNLKLVAHYFTSRTLPCNAIVRIYERRSEP</sequence>
<evidence type="ECO:0008006" key="3">
    <source>
        <dbReference type="Google" id="ProtNLM"/>
    </source>
</evidence>
<accession>S4NYV6</accession>
<keyword evidence="1" id="KW-0732">Signal</keyword>
<dbReference type="EMBL" id="GAIX01011632">
    <property type="protein sequence ID" value="JAA80928.1"/>
    <property type="molecule type" value="Transcribed_RNA"/>
</dbReference>
<organism evidence="2">
    <name type="scientific">Pararge aegeria</name>
    <name type="common">speckled wood butterfly</name>
    <dbReference type="NCBI Taxonomy" id="116150"/>
    <lineage>
        <taxon>Eukaryota</taxon>
        <taxon>Metazoa</taxon>
        <taxon>Ecdysozoa</taxon>
        <taxon>Arthropoda</taxon>
        <taxon>Hexapoda</taxon>
        <taxon>Insecta</taxon>
        <taxon>Pterygota</taxon>
        <taxon>Neoptera</taxon>
        <taxon>Endopterygota</taxon>
        <taxon>Lepidoptera</taxon>
        <taxon>Glossata</taxon>
        <taxon>Ditrysia</taxon>
        <taxon>Papilionoidea</taxon>
        <taxon>Nymphalidae</taxon>
        <taxon>Satyrinae</taxon>
        <taxon>Satyrini</taxon>
        <taxon>Parargina</taxon>
        <taxon>Pararge</taxon>
    </lineage>
</organism>
<proteinExistence type="predicted"/>
<reference evidence="2" key="2">
    <citation type="submission" date="2013-05" db="EMBL/GenBank/DDBJ databases">
        <authorList>
            <person name="Carter J.-M."/>
            <person name="Baker S.C."/>
            <person name="Pink R."/>
            <person name="Carter D.R.F."/>
            <person name="Collins A."/>
            <person name="Tomlin J."/>
            <person name="Gibbs M."/>
            <person name="Breuker C.J."/>
        </authorList>
    </citation>
    <scope>NUCLEOTIDE SEQUENCE</scope>
    <source>
        <tissue evidence="2">Ovary</tissue>
    </source>
</reference>
<evidence type="ECO:0000313" key="2">
    <source>
        <dbReference type="EMBL" id="JAA80928.1"/>
    </source>
</evidence>
<evidence type="ECO:0000256" key="1">
    <source>
        <dbReference type="SAM" id="SignalP"/>
    </source>
</evidence>
<dbReference type="AlphaFoldDB" id="S4NYV6"/>
<feature type="signal peptide" evidence="1">
    <location>
        <begin position="1"/>
        <end position="17"/>
    </location>
</feature>